<dbReference type="InterPro" id="IPR023298">
    <property type="entry name" value="ATPase_P-typ_TM_dom_sf"/>
</dbReference>
<evidence type="ECO:0000256" key="2">
    <source>
        <dbReference type="SAM" id="Phobius"/>
    </source>
</evidence>
<feature type="domain" description="P-type ATPase N-terminal" evidence="3">
    <location>
        <begin position="27"/>
        <end position="80"/>
    </location>
</feature>
<dbReference type="InterPro" id="IPR008250">
    <property type="entry name" value="ATPase_P-typ_transduc_dom_A_sf"/>
</dbReference>
<organism evidence="4 5">
    <name type="scientific">Bagarius yarrelli</name>
    <name type="common">Goonch</name>
    <name type="synonym">Bagrus yarrelli</name>
    <dbReference type="NCBI Taxonomy" id="175774"/>
    <lineage>
        <taxon>Eukaryota</taxon>
        <taxon>Metazoa</taxon>
        <taxon>Chordata</taxon>
        <taxon>Craniata</taxon>
        <taxon>Vertebrata</taxon>
        <taxon>Euteleostomi</taxon>
        <taxon>Actinopterygii</taxon>
        <taxon>Neopterygii</taxon>
        <taxon>Teleostei</taxon>
        <taxon>Ostariophysi</taxon>
        <taxon>Siluriformes</taxon>
        <taxon>Sisoridae</taxon>
        <taxon>Sisorinae</taxon>
        <taxon>Bagarius</taxon>
    </lineage>
</organism>
<evidence type="ECO:0000313" key="4">
    <source>
        <dbReference type="EMBL" id="TSK42180.1"/>
    </source>
</evidence>
<dbReference type="OrthoDB" id="377733at2759"/>
<evidence type="ECO:0000256" key="1">
    <source>
        <dbReference type="SAM" id="MobiDB-lite"/>
    </source>
</evidence>
<dbReference type="Proteomes" id="UP000319801">
    <property type="component" value="Unassembled WGS sequence"/>
</dbReference>
<gene>
    <name evidence="4" type="ORF">Baya_4648</name>
</gene>
<feature type="region of interest" description="Disordered" evidence="1">
    <location>
        <begin position="191"/>
        <end position="236"/>
    </location>
</feature>
<dbReference type="EMBL" id="VCAZ01000012">
    <property type="protein sequence ID" value="TSK42180.1"/>
    <property type="molecule type" value="Genomic_DNA"/>
</dbReference>
<keyword evidence="2" id="KW-1133">Transmembrane helix</keyword>
<dbReference type="Pfam" id="PF16209">
    <property type="entry name" value="PhoLip_ATPase_N"/>
    <property type="match status" value="1"/>
</dbReference>
<dbReference type="GO" id="GO:0140326">
    <property type="term" value="F:ATPase-coupled intramembrane lipid transporter activity"/>
    <property type="evidence" value="ECO:0007669"/>
    <property type="project" value="TreeGrafter"/>
</dbReference>
<feature type="transmembrane region" description="Helical" evidence="2">
    <location>
        <begin position="58"/>
        <end position="77"/>
    </location>
</feature>
<name>A0A556TRC9_BAGYA</name>
<dbReference type="PANTHER" id="PTHR24092">
    <property type="entry name" value="PROBABLE PHOSPHOLIPID-TRANSPORTING ATPASE"/>
    <property type="match status" value="1"/>
</dbReference>
<dbReference type="SUPFAM" id="SSF81665">
    <property type="entry name" value="Calcium ATPase, transmembrane domain M"/>
    <property type="match status" value="1"/>
</dbReference>
<reference evidence="4 5" key="1">
    <citation type="journal article" date="2019" name="Genome Biol. Evol.">
        <title>Whole-Genome Sequencing of the Giant Devil Catfish, Bagarius yarrelli.</title>
        <authorList>
            <person name="Jiang W."/>
            <person name="Lv Y."/>
            <person name="Cheng L."/>
            <person name="Yang K."/>
            <person name="Chao B."/>
            <person name="Wang X."/>
            <person name="Li Y."/>
            <person name="Pan X."/>
            <person name="You X."/>
            <person name="Zhang Y."/>
            <person name="Yang J."/>
            <person name="Li J."/>
            <person name="Zhang X."/>
            <person name="Liu S."/>
            <person name="Sun C."/>
            <person name="Yang J."/>
            <person name="Shi Q."/>
        </authorList>
    </citation>
    <scope>NUCLEOTIDE SEQUENCE [LARGE SCALE GENOMIC DNA]</scope>
    <source>
        <strain evidence="4">JWS20170419001</strain>
        <tissue evidence="4">Muscle</tissue>
    </source>
</reference>
<keyword evidence="2" id="KW-0812">Transmembrane</keyword>
<dbReference type="AlphaFoldDB" id="A0A556TRC9"/>
<comment type="caution">
    <text evidence="4">The sequence shown here is derived from an EMBL/GenBank/DDBJ whole genome shotgun (WGS) entry which is preliminary data.</text>
</comment>
<accession>A0A556TRC9</accession>
<dbReference type="PANTHER" id="PTHR24092:SF218">
    <property type="entry name" value="PHOSPHOLIPID-TRANSPORTING ATPASE"/>
    <property type="match status" value="1"/>
</dbReference>
<protein>
    <submittedName>
        <fullName evidence="4">Putative phospholipid-transporting ATPase VA</fullName>
    </submittedName>
</protein>
<sequence length="293" mass="33073">MAKYRKTKKRRLVVPSWISIEDTDGRQGTYSKNKIRTTKYTFLSFIPKNLFEQFHRFANIYFIFLAALNFVPIINAFQPEVGVIPICLVMSVTAVKDLWEDQRRRLSDRQANNLPCKLYNSKQQSYVERRWADVCVGDVVKLCCNEIIPADMVLLHTSDPKGVCHIETATWTRTNLKQRQVVKDLLQESHYASTHTSNTPSPSPAITPHQQHHIEVSDQNCDEDDNKDDNNEAKEEEEELLYEAESPDEAALVQAARAYGCTLLGRSPEQLLVALPGTGPLTGASASPTAVPL</sequence>
<evidence type="ECO:0000259" key="3">
    <source>
        <dbReference type="Pfam" id="PF16209"/>
    </source>
</evidence>
<dbReference type="Gene3D" id="2.70.150.10">
    <property type="entry name" value="Calcium-transporting ATPase, cytoplasmic transduction domain A"/>
    <property type="match status" value="1"/>
</dbReference>
<keyword evidence="2" id="KW-0472">Membrane</keyword>
<proteinExistence type="predicted"/>
<keyword evidence="5" id="KW-1185">Reference proteome</keyword>
<dbReference type="InterPro" id="IPR032631">
    <property type="entry name" value="P-type_ATPase_N"/>
</dbReference>
<dbReference type="SUPFAM" id="SSF81653">
    <property type="entry name" value="Calcium ATPase, transduction domain A"/>
    <property type="match status" value="1"/>
</dbReference>
<evidence type="ECO:0000313" key="5">
    <source>
        <dbReference type="Proteomes" id="UP000319801"/>
    </source>
</evidence>
<dbReference type="GO" id="GO:0005886">
    <property type="term" value="C:plasma membrane"/>
    <property type="evidence" value="ECO:0007669"/>
    <property type="project" value="TreeGrafter"/>
</dbReference>
<dbReference type="GO" id="GO:0045332">
    <property type="term" value="P:phospholipid translocation"/>
    <property type="evidence" value="ECO:0007669"/>
    <property type="project" value="TreeGrafter"/>
</dbReference>